<comment type="caution">
    <text evidence="3">The sequence shown here is derived from an EMBL/GenBank/DDBJ whole genome shotgun (WGS) entry which is preliminary data.</text>
</comment>
<dbReference type="PROSITE" id="PS51257">
    <property type="entry name" value="PROKAR_LIPOPROTEIN"/>
    <property type="match status" value="1"/>
</dbReference>
<gene>
    <name evidence="3" type="ORF">KDL01_21115</name>
</gene>
<dbReference type="AlphaFoldDB" id="A0A941EPZ1"/>
<dbReference type="Proteomes" id="UP000675781">
    <property type="component" value="Unassembled WGS sequence"/>
</dbReference>
<evidence type="ECO:0008006" key="5">
    <source>
        <dbReference type="Google" id="ProtNLM"/>
    </source>
</evidence>
<dbReference type="EMBL" id="JAGSOG010000109">
    <property type="protein sequence ID" value="MBR7835787.1"/>
    <property type="molecule type" value="Genomic_DNA"/>
</dbReference>
<keyword evidence="4" id="KW-1185">Reference proteome</keyword>
<evidence type="ECO:0000256" key="1">
    <source>
        <dbReference type="SAM" id="MobiDB-lite"/>
    </source>
</evidence>
<reference evidence="3" key="1">
    <citation type="submission" date="2021-04" db="EMBL/GenBank/DDBJ databases">
        <title>Genome based classification of Actinospica acidithermotolerans sp. nov., an actinobacterium isolated from an Indonesian hot spring.</title>
        <authorList>
            <person name="Kusuma A.B."/>
            <person name="Putra K.E."/>
            <person name="Nafisah S."/>
            <person name="Loh J."/>
            <person name="Nouioui I."/>
            <person name="Goodfellow M."/>
        </authorList>
    </citation>
    <scope>NUCLEOTIDE SEQUENCE</scope>
    <source>
        <strain evidence="3">CSCA 57</strain>
    </source>
</reference>
<dbReference type="RefSeq" id="WP_212530277.1">
    <property type="nucleotide sequence ID" value="NZ_JAGSOG010000109.1"/>
</dbReference>
<feature type="compositionally biased region" description="Gly residues" evidence="1">
    <location>
        <begin position="162"/>
        <end position="178"/>
    </location>
</feature>
<feature type="compositionally biased region" description="Low complexity" evidence="1">
    <location>
        <begin position="134"/>
        <end position="145"/>
    </location>
</feature>
<name>A0A941EPZ1_9ACTN</name>
<keyword evidence="2" id="KW-0732">Signal</keyword>
<accession>A0A941EPZ1</accession>
<evidence type="ECO:0000256" key="2">
    <source>
        <dbReference type="SAM" id="SignalP"/>
    </source>
</evidence>
<proteinExistence type="predicted"/>
<feature type="compositionally biased region" description="Polar residues" evidence="1">
    <location>
        <begin position="114"/>
        <end position="132"/>
    </location>
</feature>
<feature type="chain" id="PRO_5037785601" description="Secreted protein" evidence="2">
    <location>
        <begin position="28"/>
        <end position="178"/>
    </location>
</feature>
<protein>
    <recommendedName>
        <fullName evidence="5">Secreted protein</fullName>
    </recommendedName>
</protein>
<evidence type="ECO:0000313" key="4">
    <source>
        <dbReference type="Proteomes" id="UP000675781"/>
    </source>
</evidence>
<feature type="region of interest" description="Disordered" evidence="1">
    <location>
        <begin position="114"/>
        <end position="178"/>
    </location>
</feature>
<feature type="signal peptide" evidence="2">
    <location>
        <begin position="1"/>
        <end position="27"/>
    </location>
</feature>
<sequence length="178" mass="17226">MAILKKASTVAVLATAAVMGAAGAAFACGCQPPAPHQHGHEHGGSDNQLTQAGLIPVNLLNNTDVSPNVGCAADGTLKDLTAQSLIGAVPIGLALNHLLEHANLNVLANGNTTTEVQDDSCTSNQGSSQAGNDSHGSWGAGSSSSEHNAGDGAGSGNSENGEGAGGLIGGTGILGTGL</sequence>
<organism evidence="3 4">
    <name type="scientific">Actinospica durhamensis</name>
    <dbReference type="NCBI Taxonomy" id="1508375"/>
    <lineage>
        <taxon>Bacteria</taxon>
        <taxon>Bacillati</taxon>
        <taxon>Actinomycetota</taxon>
        <taxon>Actinomycetes</taxon>
        <taxon>Catenulisporales</taxon>
        <taxon>Actinospicaceae</taxon>
        <taxon>Actinospica</taxon>
    </lineage>
</organism>
<evidence type="ECO:0000313" key="3">
    <source>
        <dbReference type="EMBL" id="MBR7835787.1"/>
    </source>
</evidence>